<dbReference type="Proteomes" id="UP000887116">
    <property type="component" value="Unassembled WGS sequence"/>
</dbReference>
<dbReference type="AlphaFoldDB" id="A0A8X6L1L1"/>
<comment type="caution">
    <text evidence="1">The sequence shown here is derived from an EMBL/GenBank/DDBJ whole genome shotgun (WGS) entry which is preliminary data.</text>
</comment>
<dbReference type="OrthoDB" id="6503950at2759"/>
<evidence type="ECO:0000313" key="2">
    <source>
        <dbReference type="Proteomes" id="UP000887116"/>
    </source>
</evidence>
<gene>
    <name evidence="1" type="primary">AVEN_96097_1</name>
    <name evidence="1" type="ORF">TNCT_215771</name>
</gene>
<sequence>MSLHLKSSSCQKIYIYRRSKKIGSGVLHDALTELTVIRHKRKVQNFLPCKTHHQGRCDMGGSAGITYDDVLINHHPTRLPNHLNPDTNTLTPIEQCSNQSLPVPRNLRVVEKVGIETSKSALYRPSVSSFWNRRGDLIKRTRNLFYRQQEKILFIPNS</sequence>
<keyword evidence="2" id="KW-1185">Reference proteome</keyword>
<dbReference type="EMBL" id="BMAO01033834">
    <property type="protein sequence ID" value="GFQ92136.1"/>
    <property type="molecule type" value="Genomic_DNA"/>
</dbReference>
<accession>A0A8X6L1L1</accession>
<proteinExistence type="predicted"/>
<reference evidence="1" key="1">
    <citation type="submission" date="2020-07" db="EMBL/GenBank/DDBJ databases">
        <title>Multicomponent nature underlies the extraordinary mechanical properties of spider dragline silk.</title>
        <authorList>
            <person name="Kono N."/>
            <person name="Nakamura H."/>
            <person name="Mori M."/>
            <person name="Yoshida Y."/>
            <person name="Ohtoshi R."/>
            <person name="Malay A.D."/>
            <person name="Moran D.A.P."/>
            <person name="Tomita M."/>
            <person name="Numata K."/>
            <person name="Arakawa K."/>
        </authorList>
    </citation>
    <scope>NUCLEOTIDE SEQUENCE</scope>
</reference>
<protein>
    <submittedName>
        <fullName evidence="1">Uncharacterized protein</fullName>
    </submittedName>
</protein>
<evidence type="ECO:0000313" key="1">
    <source>
        <dbReference type="EMBL" id="GFQ92136.1"/>
    </source>
</evidence>
<name>A0A8X6L1L1_TRICU</name>
<organism evidence="1 2">
    <name type="scientific">Trichonephila clavata</name>
    <name type="common">Joro spider</name>
    <name type="synonym">Nephila clavata</name>
    <dbReference type="NCBI Taxonomy" id="2740835"/>
    <lineage>
        <taxon>Eukaryota</taxon>
        <taxon>Metazoa</taxon>
        <taxon>Ecdysozoa</taxon>
        <taxon>Arthropoda</taxon>
        <taxon>Chelicerata</taxon>
        <taxon>Arachnida</taxon>
        <taxon>Araneae</taxon>
        <taxon>Araneomorphae</taxon>
        <taxon>Entelegynae</taxon>
        <taxon>Araneoidea</taxon>
        <taxon>Nephilidae</taxon>
        <taxon>Trichonephila</taxon>
    </lineage>
</organism>